<gene>
    <name evidence="1" type="ORF">LTR05_000200</name>
</gene>
<protein>
    <submittedName>
        <fullName evidence="1">Uncharacterized protein</fullName>
    </submittedName>
</protein>
<evidence type="ECO:0000313" key="1">
    <source>
        <dbReference type="EMBL" id="KAK5090031.1"/>
    </source>
</evidence>
<dbReference type="AlphaFoldDB" id="A0AAN7YK46"/>
<comment type="caution">
    <text evidence="1">The sequence shown here is derived from an EMBL/GenBank/DDBJ whole genome shotgun (WGS) entry which is preliminary data.</text>
</comment>
<dbReference type="EMBL" id="JAVRRJ010000001">
    <property type="protein sequence ID" value="KAK5090031.1"/>
    <property type="molecule type" value="Genomic_DNA"/>
</dbReference>
<organism evidence="1 2">
    <name type="scientific">Lithohypha guttulata</name>
    <dbReference type="NCBI Taxonomy" id="1690604"/>
    <lineage>
        <taxon>Eukaryota</taxon>
        <taxon>Fungi</taxon>
        <taxon>Dikarya</taxon>
        <taxon>Ascomycota</taxon>
        <taxon>Pezizomycotina</taxon>
        <taxon>Eurotiomycetes</taxon>
        <taxon>Chaetothyriomycetidae</taxon>
        <taxon>Chaetothyriales</taxon>
        <taxon>Trichomeriaceae</taxon>
        <taxon>Lithohypha</taxon>
    </lineage>
</organism>
<accession>A0AAN7YK46</accession>
<reference evidence="1 2" key="1">
    <citation type="submission" date="2023-08" db="EMBL/GenBank/DDBJ databases">
        <title>Black Yeasts Isolated from many extreme environments.</title>
        <authorList>
            <person name="Coleine C."/>
            <person name="Stajich J.E."/>
            <person name="Selbmann L."/>
        </authorList>
    </citation>
    <scope>NUCLEOTIDE SEQUENCE [LARGE SCALE GENOMIC DNA]</scope>
    <source>
        <strain evidence="1 2">CCFEE 5910</strain>
    </source>
</reference>
<dbReference type="Proteomes" id="UP001309876">
    <property type="component" value="Unassembled WGS sequence"/>
</dbReference>
<sequence length="716" mass="81943">MATKHLVPSKDALRLLRQLASAPYHPLQYDDAVSSKKPQSRQCAAKERYAARPSRPIGICRHQYSLTRIIQPRGYHNNQLYNRHRHVRLYVTAAEALLNVQEEESEADHSFAPTHQDFENPQLGQILIDDHEILLERILAVRHTDGDFAAKSLLEEMLISYMSTNEPKHAQIAETLFLTVRQHSTGIDLGSVQYVALTALLEKYRSATRAASLLFWDLSTTHVRHYRHHIRRTASYLKQLCKHNRESPIFLLDHTLKLLQSVQLCGFPISADITFPVIQSAVAAGLNARAHKFFSAVQHDYGFHDVFPSILELTRGYARTHDWSAVDNLLEDLHRQGYPRSKPFAFASLVEGTLTLFIPHHGDSRFYDYLIYCIQEHGLVPTPELARLIYVSCVRAQRPDLAQKWTKDLLTAWPTMLSTARIPQTAHDIAVAWAATTASCVDILNTCIAFAYGSVRSPFSDDFKNLAKEALMHDLARRGQRYQDTYDIQVTDQDSWNPDKFHTPQAFFEHVEALLHRDLGQRGKLVRTLSKTELIKHFVAARQTVLLLDDFDTYVATYGPRFEVEFQINENLSSATRRKRQMKQNQARKWSSIDTFPAFHAAIKRECKEIDGSSATRAIILKQVLEVLQSEWRYSDIAGLLLKYSRLRSAAETFDEEIFTYWLVAARGIQGEVWAPTRDDSQGVERLSPNVQNWNIYKDVSTVANGTRRVVPQQNK</sequence>
<proteinExistence type="predicted"/>
<evidence type="ECO:0000313" key="2">
    <source>
        <dbReference type="Proteomes" id="UP001309876"/>
    </source>
</evidence>
<name>A0AAN7YK46_9EURO</name>
<keyword evidence="2" id="KW-1185">Reference proteome</keyword>